<dbReference type="AlphaFoldDB" id="A0A9N7ULY7"/>
<feature type="compositionally biased region" description="Polar residues" evidence="1">
    <location>
        <begin position="92"/>
        <end position="105"/>
    </location>
</feature>
<accession>A0A9N7ULY7</accession>
<dbReference type="EMBL" id="CADEAL010001469">
    <property type="protein sequence ID" value="CAB1432717.1"/>
    <property type="molecule type" value="Genomic_DNA"/>
</dbReference>
<feature type="region of interest" description="Disordered" evidence="1">
    <location>
        <begin position="86"/>
        <end position="105"/>
    </location>
</feature>
<dbReference type="Proteomes" id="UP001153269">
    <property type="component" value="Unassembled WGS sequence"/>
</dbReference>
<gene>
    <name evidence="2" type="ORF">PLEPLA_LOCUS20800</name>
</gene>
<feature type="region of interest" description="Disordered" evidence="1">
    <location>
        <begin position="29"/>
        <end position="66"/>
    </location>
</feature>
<sequence length="105" mass="11549">MSTGRVWERREKTMTELMGREHRVGDTAEECGRASGDGNCSRPDSLLLGSAPLVNPSPEPPRQGCCQDIPAPLSCVQTLHLRKQELWEPTSRMKTSQQGDAVTLS</sequence>
<keyword evidence="3" id="KW-1185">Reference proteome</keyword>
<proteinExistence type="predicted"/>
<name>A0A9N7ULY7_PLEPL</name>
<evidence type="ECO:0000256" key="1">
    <source>
        <dbReference type="SAM" id="MobiDB-lite"/>
    </source>
</evidence>
<reference evidence="2" key="1">
    <citation type="submission" date="2020-03" db="EMBL/GenBank/DDBJ databases">
        <authorList>
            <person name="Weist P."/>
        </authorList>
    </citation>
    <scope>NUCLEOTIDE SEQUENCE</scope>
</reference>
<comment type="caution">
    <text evidence="2">The sequence shown here is derived from an EMBL/GenBank/DDBJ whole genome shotgun (WGS) entry which is preliminary data.</text>
</comment>
<organism evidence="2 3">
    <name type="scientific">Pleuronectes platessa</name>
    <name type="common">European plaice</name>
    <dbReference type="NCBI Taxonomy" id="8262"/>
    <lineage>
        <taxon>Eukaryota</taxon>
        <taxon>Metazoa</taxon>
        <taxon>Chordata</taxon>
        <taxon>Craniata</taxon>
        <taxon>Vertebrata</taxon>
        <taxon>Euteleostomi</taxon>
        <taxon>Actinopterygii</taxon>
        <taxon>Neopterygii</taxon>
        <taxon>Teleostei</taxon>
        <taxon>Neoteleostei</taxon>
        <taxon>Acanthomorphata</taxon>
        <taxon>Carangaria</taxon>
        <taxon>Pleuronectiformes</taxon>
        <taxon>Pleuronectoidei</taxon>
        <taxon>Pleuronectidae</taxon>
        <taxon>Pleuronectes</taxon>
    </lineage>
</organism>
<evidence type="ECO:0000313" key="3">
    <source>
        <dbReference type="Proteomes" id="UP001153269"/>
    </source>
</evidence>
<evidence type="ECO:0000313" key="2">
    <source>
        <dbReference type="EMBL" id="CAB1432717.1"/>
    </source>
</evidence>
<protein>
    <submittedName>
        <fullName evidence="2">Uncharacterized protein</fullName>
    </submittedName>
</protein>